<accession>C0GJK4</accession>
<dbReference type="EMBL" id="ACJM01000017">
    <property type="protein sequence ID" value="EEG76426.1"/>
    <property type="molecule type" value="Genomic_DNA"/>
</dbReference>
<proteinExistence type="predicted"/>
<comment type="caution">
    <text evidence="1">The sequence shown here is derived from an EMBL/GenBank/DDBJ whole genome shotgun (WGS) entry which is preliminary data.</text>
</comment>
<protein>
    <submittedName>
        <fullName evidence="1">Uncharacterized protein</fullName>
    </submittedName>
</protein>
<evidence type="ECO:0000313" key="2">
    <source>
        <dbReference type="Proteomes" id="UP000006443"/>
    </source>
</evidence>
<keyword evidence="2" id="KW-1185">Reference proteome</keyword>
<organism evidence="1 2">
    <name type="scientific">Dethiobacter alkaliphilus AHT 1</name>
    <dbReference type="NCBI Taxonomy" id="555088"/>
    <lineage>
        <taxon>Bacteria</taxon>
        <taxon>Bacillati</taxon>
        <taxon>Bacillota</taxon>
        <taxon>Dethiobacteria</taxon>
        <taxon>Dethiobacterales</taxon>
        <taxon>Dethiobacteraceae</taxon>
        <taxon>Dethiobacter</taxon>
    </lineage>
</organism>
<sequence>MPQFRLLVTLHSYFGPSWQLDVRGDTLYWVKSTNGEVVQEKTKTISAAEIDTFIKEAEQSGVFAWEEHYMHCCMLDGATWSLDLQAGNRRIQTRGTNGYPESWPQFCEALKRLAASAENPCEIML</sequence>
<dbReference type="AlphaFoldDB" id="C0GJK4"/>
<name>C0GJK4_DETAL</name>
<evidence type="ECO:0000313" key="1">
    <source>
        <dbReference type="EMBL" id="EEG76426.1"/>
    </source>
</evidence>
<reference evidence="1 2" key="1">
    <citation type="submission" date="2009-02" db="EMBL/GenBank/DDBJ databases">
        <title>Sequencing of the draft genome and assembly of Dethiobacter alkaliphilus AHT 1.</title>
        <authorList>
            <consortium name="US DOE Joint Genome Institute (JGI-PGF)"/>
            <person name="Lucas S."/>
            <person name="Copeland A."/>
            <person name="Lapidus A."/>
            <person name="Glavina del Rio T."/>
            <person name="Dalin E."/>
            <person name="Tice H."/>
            <person name="Bruce D."/>
            <person name="Goodwin L."/>
            <person name="Pitluck S."/>
            <person name="Larimer F."/>
            <person name="Land M.L."/>
            <person name="Hauser L."/>
            <person name="Muyzer G."/>
        </authorList>
    </citation>
    <scope>NUCLEOTIDE SEQUENCE [LARGE SCALE GENOMIC DNA]</scope>
    <source>
        <strain evidence="1 2">AHT 1</strain>
    </source>
</reference>
<dbReference type="Proteomes" id="UP000006443">
    <property type="component" value="Unassembled WGS sequence"/>
</dbReference>
<gene>
    <name evidence="1" type="ORF">DealDRAFT_2663</name>
</gene>
<dbReference type="STRING" id="555088.DealDRAFT_2663"/>